<dbReference type="SUPFAM" id="SSF52833">
    <property type="entry name" value="Thioredoxin-like"/>
    <property type="match status" value="1"/>
</dbReference>
<gene>
    <name evidence="1" type="ORF">GE061_010560</name>
</gene>
<name>A0A6A4K910_APOLU</name>
<organism evidence="1 2">
    <name type="scientific">Apolygus lucorum</name>
    <name type="common">Small green plant bug</name>
    <name type="synonym">Lygocoris lucorum</name>
    <dbReference type="NCBI Taxonomy" id="248454"/>
    <lineage>
        <taxon>Eukaryota</taxon>
        <taxon>Metazoa</taxon>
        <taxon>Ecdysozoa</taxon>
        <taxon>Arthropoda</taxon>
        <taxon>Hexapoda</taxon>
        <taxon>Insecta</taxon>
        <taxon>Pterygota</taxon>
        <taxon>Neoptera</taxon>
        <taxon>Paraneoptera</taxon>
        <taxon>Hemiptera</taxon>
        <taxon>Heteroptera</taxon>
        <taxon>Panheteroptera</taxon>
        <taxon>Cimicomorpha</taxon>
        <taxon>Miridae</taxon>
        <taxon>Mirini</taxon>
        <taxon>Apolygus</taxon>
    </lineage>
</organism>
<comment type="caution">
    <text evidence="1">The sequence shown here is derived from an EMBL/GenBank/DDBJ whole genome shotgun (WGS) entry which is preliminary data.</text>
</comment>
<dbReference type="Proteomes" id="UP000466442">
    <property type="component" value="Unassembled WGS sequence"/>
</dbReference>
<evidence type="ECO:0000313" key="1">
    <source>
        <dbReference type="EMBL" id="KAF6212851.1"/>
    </source>
</evidence>
<accession>A0A6A4K910</accession>
<dbReference type="AlphaFoldDB" id="A0A6A4K910"/>
<dbReference type="Gene3D" id="3.40.30.10">
    <property type="entry name" value="Glutaredoxin"/>
    <property type="match status" value="1"/>
</dbReference>
<evidence type="ECO:0000313" key="2">
    <source>
        <dbReference type="Proteomes" id="UP000466442"/>
    </source>
</evidence>
<reference evidence="1" key="1">
    <citation type="journal article" date="2021" name="Mol. Ecol. Resour.">
        <title>Apolygus lucorum genome provides insights into omnivorousness and mesophyll feeding.</title>
        <authorList>
            <person name="Liu Y."/>
            <person name="Liu H."/>
            <person name="Wang H."/>
            <person name="Huang T."/>
            <person name="Liu B."/>
            <person name="Yang B."/>
            <person name="Yin L."/>
            <person name="Li B."/>
            <person name="Zhang Y."/>
            <person name="Zhang S."/>
            <person name="Jiang F."/>
            <person name="Zhang X."/>
            <person name="Ren Y."/>
            <person name="Wang B."/>
            <person name="Wang S."/>
            <person name="Lu Y."/>
            <person name="Wu K."/>
            <person name="Fan W."/>
            <person name="Wang G."/>
        </authorList>
    </citation>
    <scope>NUCLEOTIDE SEQUENCE</scope>
    <source>
        <strain evidence="1">12Hb</strain>
    </source>
</reference>
<sequence length="224" mass="25806">MEMRAEETKTKRGNDVAFAQQVIKTMEQVVDDKIEELDSLNNLELERLRDERIKTMKDAAARTKELLSKGHGGYDDVEEKLFFKVSTDSDKVVAHFYAGNLPLCDIFHMYLGDIAKSHLETRFIRVNAEKSPFLVSRLNINHFPSIVVIIDGVTADRVIGYSDLSEKDQFTRESLEWRLSLRGGIKYDGDYDPTSAFKRNRTKIQKIYKKKTIRETEDSSSDDD</sequence>
<dbReference type="PANTHER" id="PTHR21148">
    <property type="entry name" value="THIOREDOXIN DOMAIN-CONTAINING PROTEIN 9"/>
    <property type="match status" value="1"/>
</dbReference>
<dbReference type="EMBL" id="WIXP02000003">
    <property type="protein sequence ID" value="KAF6212851.1"/>
    <property type="molecule type" value="Genomic_DNA"/>
</dbReference>
<dbReference type="OrthoDB" id="10257948at2759"/>
<proteinExistence type="predicted"/>
<keyword evidence="2" id="KW-1185">Reference proteome</keyword>
<dbReference type="InterPro" id="IPR036249">
    <property type="entry name" value="Thioredoxin-like_sf"/>
</dbReference>
<protein>
    <submittedName>
        <fullName evidence="1">Uncharacterized protein</fullName>
    </submittedName>
</protein>